<proteinExistence type="predicted"/>
<dbReference type="EMBL" id="ML179120">
    <property type="protein sequence ID" value="THU99409.1"/>
    <property type="molecule type" value="Genomic_DNA"/>
</dbReference>
<name>A0A4S8MAH8_DENBC</name>
<evidence type="ECO:0000313" key="1">
    <source>
        <dbReference type="EMBL" id="THU99409.1"/>
    </source>
</evidence>
<evidence type="ECO:0000313" key="2">
    <source>
        <dbReference type="Proteomes" id="UP000297245"/>
    </source>
</evidence>
<dbReference type="Proteomes" id="UP000297245">
    <property type="component" value="Unassembled WGS sequence"/>
</dbReference>
<accession>A0A4S8MAH8</accession>
<reference evidence="1 2" key="1">
    <citation type="journal article" date="2019" name="Nat. Ecol. Evol.">
        <title>Megaphylogeny resolves global patterns of mushroom evolution.</title>
        <authorList>
            <person name="Varga T."/>
            <person name="Krizsan K."/>
            <person name="Foldi C."/>
            <person name="Dima B."/>
            <person name="Sanchez-Garcia M."/>
            <person name="Sanchez-Ramirez S."/>
            <person name="Szollosi G.J."/>
            <person name="Szarkandi J.G."/>
            <person name="Papp V."/>
            <person name="Albert L."/>
            <person name="Andreopoulos W."/>
            <person name="Angelini C."/>
            <person name="Antonin V."/>
            <person name="Barry K.W."/>
            <person name="Bougher N.L."/>
            <person name="Buchanan P."/>
            <person name="Buyck B."/>
            <person name="Bense V."/>
            <person name="Catcheside P."/>
            <person name="Chovatia M."/>
            <person name="Cooper J."/>
            <person name="Damon W."/>
            <person name="Desjardin D."/>
            <person name="Finy P."/>
            <person name="Geml J."/>
            <person name="Haridas S."/>
            <person name="Hughes K."/>
            <person name="Justo A."/>
            <person name="Karasinski D."/>
            <person name="Kautmanova I."/>
            <person name="Kiss B."/>
            <person name="Kocsube S."/>
            <person name="Kotiranta H."/>
            <person name="LaButti K.M."/>
            <person name="Lechner B.E."/>
            <person name="Liimatainen K."/>
            <person name="Lipzen A."/>
            <person name="Lukacs Z."/>
            <person name="Mihaltcheva S."/>
            <person name="Morgado L.N."/>
            <person name="Niskanen T."/>
            <person name="Noordeloos M.E."/>
            <person name="Ohm R.A."/>
            <person name="Ortiz-Santana B."/>
            <person name="Ovrebo C."/>
            <person name="Racz N."/>
            <person name="Riley R."/>
            <person name="Savchenko A."/>
            <person name="Shiryaev A."/>
            <person name="Soop K."/>
            <person name="Spirin V."/>
            <person name="Szebenyi C."/>
            <person name="Tomsovsky M."/>
            <person name="Tulloss R.E."/>
            <person name="Uehling J."/>
            <person name="Grigoriev I.V."/>
            <person name="Vagvolgyi C."/>
            <person name="Papp T."/>
            <person name="Martin F.M."/>
            <person name="Miettinen O."/>
            <person name="Hibbett D.S."/>
            <person name="Nagy L.G."/>
        </authorList>
    </citation>
    <scope>NUCLEOTIDE SEQUENCE [LARGE SCALE GENOMIC DNA]</scope>
    <source>
        <strain evidence="1 2">CBS 962.96</strain>
    </source>
</reference>
<sequence>MLWGRRRVSLCVSSRRRPLVGIATRIQHCWFMSSPNGPYSGDVRGFLSVLAPRHRPLAGIMTVVGSLSSTNGLGTCLVVQDLPPMGKTTRLGLSVRSSYPLLLQAGVKGVIGIVSQPRVPYMIEI</sequence>
<gene>
    <name evidence="1" type="ORF">K435DRAFT_964424</name>
</gene>
<protein>
    <submittedName>
        <fullName evidence="1">Uncharacterized protein</fullName>
    </submittedName>
</protein>
<keyword evidence="2" id="KW-1185">Reference proteome</keyword>
<dbReference type="AlphaFoldDB" id="A0A4S8MAH8"/>
<organism evidence="1 2">
    <name type="scientific">Dendrothele bispora (strain CBS 962.96)</name>
    <dbReference type="NCBI Taxonomy" id="1314807"/>
    <lineage>
        <taxon>Eukaryota</taxon>
        <taxon>Fungi</taxon>
        <taxon>Dikarya</taxon>
        <taxon>Basidiomycota</taxon>
        <taxon>Agaricomycotina</taxon>
        <taxon>Agaricomycetes</taxon>
        <taxon>Agaricomycetidae</taxon>
        <taxon>Agaricales</taxon>
        <taxon>Agaricales incertae sedis</taxon>
        <taxon>Dendrothele</taxon>
    </lineage>
</organism>